<dbReference type="SUPFAM" id="SSF55418">
    <property type="entry name" value="eIF4e-like"/>
    <property type="match status" value="1"/>
</dbReference>
<keyword evidence="2" id="KW-0963">Cytoplasm</keyword>
<feature type="region of interest" description="Disordered" evidence="8">
    <location>
        <begin position="1"/>
        <end position="33"/>
    </location>
</feature>
<dbReference type="InterPro" id="IPR023398">
    <property type="entry name" value="TIF_eIF4e-like"/>
</dbReference>
<organism evidence="9 10">
    <name type="scientific">Phrynosoma platyrhinos</name>
    <name type="common">Desert horned lizard</name>
    <dbReference type="NCBI Taxonomy" id="52577"/>
    <lineage>
        <taxon>Eukaryota</taxon>
        <taxon>Metazoa</taxon>
        <taxon>Chordata</taxon>
        <taxon>Craniata</taxon>
        <taxon>Vertebrata</taxon>
        <taxon>Euteleostomi</taxon>
        <taxon>Lepidosauria</taxon>
        <taxon>Squamata</taxon>
        <taxon>Bifurcata</taxon>
        <taxon>Unidentata</taxon>
        <taxon>Episquamata</taxon>
        <taxon>Toxicofera</taxon>
        <taxon>Iguania</taxon>
        <taxon>Phrynosomatidae</taxon>
        <taxon>Phrynosomatinae</taxon>
        <taxon>Phrynosoma</taxon>
    </lineage>
</organism>
<evidence type="ECO:0008006" key="11">
    <source>
        <dbReference type="Google" id="ProtNLM"/>
    </source>
</evidence>
<evidence type="ECO:0000256" key="4">
    <source>
        <dbReference type="ARBA" id="ARBA00022845"/>
    </source>
</evidence>
<keyword evidence="4" id="KW-0810">Translation regulation</keyword>
<dbReference type="EMBL" id="JAIPUX010005290">
    <property type="protein sequence ID" value="KAH0615862.1"/>
    <property type="molecule type" value="Genomic_DNA"/>
</dbReference>
<dbReference type="PANTHER" id="PTHR11960">
    <property type="entry name" value="EUKARYOTIC TRANSLATION INITIATION FACTOR 4E RELATED"/>
    <property type="match status" value="1"/>
</dbReference>
<gene>
    <name evidence="9" type="ORF">JD844_026452</name>
</gene>
<evidence type="ECO:0000256" key="3">
    <source>
        <dbReference type="ARBA" id="ARBA00022540"/>
    </source>
</evidence>
<comment type="similarity">
    <text evidence="1 7">Belongs to the eukaryotic initiation factor 4E family.</text>
</comment>
<proteinExistence type="inferred from homology"/>
<name>A0ABQ7SEV4_PHRPL</name>
<keyword evidence="10" id="KW-1185">Reference proteome</keyword>
<evidence type="ECO:0000313" key="10">
    <source>
        <dbReference type="Proteomes" id="UP000826234"/>
    </source>
</evidence>
<keyword evidence="3 7" id="KW-0396">Initiation factor</keyword>
<sequence length="213" mass="24537">MIENLTGLCSVVRETTSNPQTSEEEKTETPASQEIVSPEPYIKHPLQNRWALWFFKNDKSKTWQANLRLISKFDTVEDFWAEILKPTSPDFCSSKKNLSDGIEPMWEDEKNKRGGRWLITLNKQQRRSDLDRFWLETLLCLIGESFDDYSDDVCGAVVNVRAKGDIFNYGIHNDIQRVYKERLGLPPKIVIGYQSHADTATKSGSTTKNRFVV</sequence>
<dbReference type="InterPro" id="IPR001040">
    <property type="entry name" value="TIF_eIF_4E"/>
</dbReference>
<dbReference type="Pfam" id="PF01652">
    <property type="entry name" value="IF4E"/>
    <property type="match status" value="1"/>
</dbReference>
<evidence type="ECO:0000256" key="6">
    <source>
        <dbReference type="ARBA" id="ARBA00022917"/>
    </source>
</evidence>
<keyword evidence="5 7" id="KW-0694">RNA-binding</keyword>
<evidence type="ECO:0000256" key="5">
    <source>
        <dbReference type="ARBA" id="ARBA00022884"/>
    </source>
</evidence>
<accession>A0ABQ7SEV4</accession>
<evidence type="ECO:0000256" key="8">
    <source>
        <dbReference type="SAM" id="MobiDB-lite"/>
    </source>
</evidence>
<protein>
    <recommendedName>
        <fullName evidence="11">Eukaryotic translation initiation factor 4E</fullName>
    </recommendedName>
</protein>
<comment type="caution">
    <text evidence="9">The sequence shown here is derived from an EMBL/GenBank/DDBJ whole genome shotgun (WGS) entry which is preliminary data.</text>
</comment>
<keyword evidence="6 7" id="KW-0648">Protein biosynthesis</keyword>
<reference evidence="9 10" key="1">
    <citation type="journal article" date="2022" name="Gigascience">
        <title>A chromosome-level genome assembly and annotation of the desert horned lizard, Phrynosoma platyrhinos, provides insight into chromosomal rearrangements among reptiles.</title>
        <authorList>
            <person name="Koochekian N."/>
            <person name="Ascanio A."/>
            <person name="Farleigh K."/>
            <person name="Card D.C."/>
            <person name="Schield D.R."/>
            <person name="Castoe T.A."/>
            <person name="Jezkova T."/>
        </authorList>
    </citation>
    <scope>NUCLEOTIDE SEQUENCE [LARGE SCALE GENOMIC DNA]</scope>
    <source>
        <strain evidence="9">NK-2021</strain>
    </source>
</reference>
<dbReference type="PANTHER" id="PTHR11960:SF14">
    <property type="entry name" value="EUKARYOTIC TRANSLATION INITIATION FACTOR 4E"/>
    <property type="match status" value="1"/>
</dbReference>
<evidence type="ECO:0000313" key="9">
    <source>
        <dbReference type="EMBL" id="KAH0615862.1"/>
    </source>
</evidence>
<evidence type="ECO:0000256" key="1">
    <source>
        <dbReference type="ARBA" id="ARBA00009860"/>
    </source>
</evidence>
<dbReference type="Proteomes" id="UP000826234">
    <property type="component" value="Unassembled WGS sequence"/>
</dbReference>
<evidence type="ECO:0000256" key="2">
    <source>
        <dbReference type="ARBA" id="ARBA00022490"/>
    </source>
</evidence>
<dbReference type="Gene3D" id="3.30.760.10">
    <property type="entry name" value="RNA Cap, Translation Initiation Factor Eif4e"/>
    <property type="match status" value="1"/>
</dbReference>
<evidence type="ECO:0000256" key="7">
    <source>
        <dbReference type="RuleBase" id="RU004374"/>
    </source>
</evidence>